<dbReference type="InterPro" id="IPR050086">
    <property type="entry name" value="MetN_ABC_transporter-like"/>
</dbReference>
<evidence type="ECO:0000256" key="6">
    <source>
        <dbReference type="ARBA" id="ARBA00022475"/>
    </source>
</evidence>
<dbReference type="AlphaFoldDB" id="A0A2C9XXA5"/>
<dbReference type="PROSITE" id="PS50893">
    <property type="entry name" value="ABC_TRANSPORTER_2"/>
    <property type="match status" value="1"/>
</dbReference>
<sequence>MQTNPLIQVKDVSVRFEANQQVIEAVKKVSFDVNQGEIFGIIGSSGAGKSTLVRTLNRLADPSSGQIIINGVDIKTLHGRQLQAFRFQVGMIFQNFNLATSKTVYENIAFVLKAAGKKGDTVKNRVNELLALVGLSDKANAYPAELSGGQKQRVGIARALANDAKILLCDEATSALDPTTTSAILDLLKELNQKFALTIVLITHEIDVVKKICHRVAVMSQGEIVEMNTTFNLFACPKQPFTQEFLNIDENTHLPDIIKQNAKGKLVRLRYINENTTQPILYQSAIETQVAFNILHGFIEYFDHQALGNLVIEIIGEPDNIQNLITKLAQQEVIIEEIN</sequence>
<comment type="subcellular location">
    <subcellularLocation>
        <location evidence="2">Cell inner membrane</location>
        <topology evidence="2">Peripheral membrane protein</topology>
    </subcellularLocation>
</comment>
<evidence type="ECO:0000256" key="5">
    <source>
        <dbReference type="ARBA" id="ARBA00022448"/>
    </source>
</evidence>
<evidence type="ECO:0000256" key="4">
    <source>
        <dbReference type="ARBA" id="ARBA00020019"/>
    </source>
</evidence>
<reference evidence="13 14" key="1">
    <citation type="submission" date="2017-03" db="EMBL/GenBank/DDBJ databases">
        <title>Comparative genomics of honeybee gut symbionts reveal geographically distinct and subgroup specific antibiotic resistance.</title>
        <authorList>
            <person name="Ludvigsen J."/>
            <person name="Porcellato D."/>
            <person name="Labee-Lund T.M."/>
            <person name="Amdam G.V."/>
            <person name="Rudi K."/>
        </authorList>
    </citation>
    <scope>NUCLEOTIDE SEQUENCE [LARGE SCALE GENOMIC DNA]</scope>
    <source>
        <strain evidence="13 14">A-4-12</strain>
    </source>
</reference>
<dbReference type="InterPro" id="IPR003439">
    <property type="entry name" value="ABC_transporter-like_ATP-bd"/>
</dbReference>
<evidence type="ECO:0000256" key="11">
    <source>
        <dbReference type="ARBA" id="ARBA00023136"/>
    </source>
</evidence>
<dbReference type="InterPro" id="IPR017871">
    <property type="entry name" value="ABC_transporter-like_CS"/>
</dbReference>
<dbReference type="Gene3D" id="3.40.50.300">
    <property type="entry name" value="P-loop containing nucleotide triphosphate hydrolases"/>
    <property type="match status" value="1"/>
</dbReference>
<dbReference type="SMART" id="SM00930">
    <property type="entry name" value="NIL"/>
    <property type="match status" value="1"/>
</dbReference>
<name>A0A2C9XXA5_9GAMM</name>
<dbReference type="GO" id="GO:0005886">
    <property type="term" value="C:plasma membrane"/>
    <property type="evidence" value="ECO:0007669"/>
    <property type="project" value="UniProtKB-SubCell"/>
</dbReference>
<dbReference type="InterPro" id="IPR003593">
    <property type="entry name" value="AAA+_ATPase"/>
</dbReference>
<comment type="function">
    <text evidence="1">Part of the ABC transporter FtsEX involved in cellular division. Important for assembly or stability of the septal ring.</text>
</comment>
<evidence type="ECO:0000256" key="1">
    <source>
        <dbReference type="ARBA" id="ARBA00002579"/>
    </source>
</evidence>
<dbReference type="FunFam" id="3.40.50.300:FF:000056">
    <property type="entry name" value="Cell division ATP-binding protein FtsE"/>
    <property type="match status" value="1"/>
</dbReference>
<dbReference type="SUPFAM" id="SSF55021">
    <property type="entry name" value="ACT-like"/>
    <property type="match status" value="1"/>
</dbReference>
<dbReference type="RefSeq" id="WP_086319973.1">
    <property type="nucleotide sequence ID" value="NZ_NASK01000068.1"/>
</dbReference>
<dbReference type="OrthoDB" id="9802264at2"/>
<gene>
    <name evidence="13" type="ORF">B6D06_01545</name>
</gene>
<dbReference type="InterPro" id="IPR027417">
    <property type="entry name" value="P-loop_NTPase"/>
</dbReference>
<keyword evidence="8 13" id="KW-0067">ATP-binding</keyword>
<evidence type="ECO:0000256" key="7">
    <source>
        <dbReference type="ARBA" id="ARBA00022741"/>
    </source>
</evidence>
<evidence type="ECO:0000259" key="12">
    <source>
        <dbReference type="PROSITE" id="PS50893"/>
    </source>
</evidence>
<dbReference type="GO" id="GO:0016887">
    <property type="term" value="F:ATP hydrolysis activity"/>
    <property type="evidence" value="ECO:0007669"/>
    <property type="project" value="InterPro"/>
</dbReference>
<dbReference type="Proteomes" id="UP000194968">
    <property type="component" value="Unassembled WGS sequence"/>
</dbReference>
<dbReference type="PROSITE" id="PS00211">
    <property type="entry name" value="ABC_TRANSPORTER_1"/>
    <property type="match status" value="1"/>
</dbReference>
<dbReference type="EMBL" id="NASK01000068">
    <property type="protein sequence ID" value="OTQ53068.1"/>
    <property type="molecule type" value="Genomic_DNA"/>
</dbReference>
<dbReference type="InterPro" id="IPR018449">
    <property type="entry name" value="NIL_domain"/>
</dbReference>
<dbReference type="Pfam" id="PF09383">
    <property type="entry name" value="NIL"/>
    <property type="match status" value="1"/>
</dbReference>
<dbReference type="SMART" id="SM00382">
    <property type="entry name" value="AAA"/>
    <property type="match status" value="1"/>
</dbReference>
<dbReference type="InterPro" id="IPR045865">
    <property type="entry name" value="ACT-like_dom_sf"/>
</dbReference>
<keyword evidence="6" id="KW-1003">Cell membrane</keyword>
<dbReference type="PANTHER" id="PTHR43166:SF30">
    <property type="entry name" value="METHIONINE IMPORT ATP-BINDING PROTEIN METN"/>
    <property type="match status" value="1"/>
</dbReference>
<keyword evidence="7" id="KW-0547">Nucleotide-binding</keyword>
<dbReference type="GO" id="GO:0006865">
    <property type="term" value="P:amino acid transport"/>
    <property type="evidence" value="ECO:0007669"/>
    <property type="project" value="UniProtKB-KW"/>
</dbReference>
<organism evidence="13 14">
    <name type="scientific">Gilliamella apis</name>
    <dbReference type="NCBI Taxonomy" id="1970738"/>
    <lineage>
        <taxon>Bacteria</taxon>
        <taxon>Pseudomonadati</taxon>
        <taxon>Pseudomonadota</taxon>
        <taxon>Gammaproteobacteria</taxon>
        <taxon>Orbales</taxon>
        <taxon>Orbaceae</taxon>
        <taxon>Gilliamella</taxon>
    </lineage>
</organism>
<proteinExistence type="inferred from homology"/>
<evidence type="ECO:0000256" key="3">
    <source>
        <dbReference type="ARBA" id="ARBA00005417"/>
    </source>
</evidence>
<evidence type="ECO:0000256" key="8">
    <source>
        <dbReference type="ARBA" id="ARBA00022840"/>
    </source>
</evidence>
<accession>A0A2C9XXA5</accession>
<evidence type="ECO:0000256" key="2">
    <source>
        <dbReference type="ARBA" id="ARBA00004417"/>
    </source>
</evidence>
<dbReference type="GO" id="GO:0005524">
    <property type="term" value="F:ATP binding"/>
    <property type="evidence" value="ECO:0007669"/>
    <property type="project" value="UniProtKB-KW"/>
</dbReference>
<dbReference type="SUPFAM" id="SSF52540">
    <property type="entry name" value="P-loop containing nucleoside triphosphate hydrolases"/>
    <property type="match status" value="1"/>
</dbReference>
<keyword evidence="11" id="KW-0472">Membrane</keyword>
<keyword evidence="5" id="KW-0813">Transport</keyword>
<evidence type="ECO:0000256" key="10">
    <source>
        <dbReference type="ARBA" id="ARBA00022970"/>
    </source>
</evidence>
<dbReference type="Gene3D" id="3.30.70.260">
    <property type="match status" value="1"/>
</dbReference>
<evidence type="ECO:0000313" key="13">
    <source>
        <dbReference type="EMBL" id="OTQ53068.1"/>
    </source>
</evidence>
<feature type="domain" description="ABC transporter" evidence="12">
    <location>
        <begin position="7"/>
        <end position="246"/>
    </location>
</feature>
<comment type="caution">
    <text evidence="13">The sequence shown here is derived from an EMBL/GenBank/DDBJ whole genome shotgun (WGS) entry which is preliminary data.</text>
</comment>
<dbReference type="Pfam" id="PF00005">
    <property type="entry name" value="ABC_tran"/>
    <property type="match status" value="1"/>
</dbReference>
<dbReference type="InterPro" id="IPR041701">
    <property type="entry name" value="MetN_ABC"/>
</dbReference>
<comment type="similarity">
    <text evidence="3">Belongs to the ABC transporter superfamily.</text>
</comment>
<dbReference type="CDD" id="cd03258">
    <property type="entry name" value="ABC_MetN_methionine_transporter"/>
    <property type="match status" value="1"/>
</dbReference>
<dbReference type="PANTHER" id="PTHR43166">
    <property type="entry name" value="AMINO ACID IMPORT ATP-BINDING PROTEIN"/>
    <property type="match status" value="1"/>
</dbReference>
<evidence type="ECO:0000256" key="9">
    <source>
        <dbReference type="ARBA" id="ARBA00022967"/>
    </source>
</evidence>
<evidence type="ECO:0000313" key="14">
    <source>
        <dbReference type="Proteomes" id="UP000194968"/>
    </source>
</evidence>
<keyword evidence="9" id="KW-1278">Translocase</keyword>
<keyword evidence="10" id="KW-0029">Amino-acid transport</keyword>
<protein>
    <recommendedName>
        <fullName evidence="4">Cell division ATP-binding protein FtsE</fullName>
    </recommendedName>
</protein>